<protein>
    <recommendedName>
        <fullName evidence="2">KTSC domain-containing protein</fullName>
    </recommendedName>
</protein>
<evidence type="ECO:0000313" key="3">
    <source>
        <dbReference type="EMBL" id="GGB49206.1"/>
    </source>
</evidence>
<dbReference type="RefSeq" id="WP_172972085.1">
    <property type="nucleotide sequence ID" value="NZ_BMFA01000006.1"/>
</dbReference>
<keyword evidence="1" id="KW-0812">Transmembrane</keyword>
<evidence type="ECO:0000313" key="4">
    <source>
        <dbReference type="Proteomes" id="UP000605148"/>
    </source>
</evidence>
<keyword evidence="4" id="KW-1185">Reference proteome</keyword>
<keyword evidence="1" id="KW-0472">Membrane</keyword>
<proteinExistence type="predicted"/>
<dbReference type="InterPro" id="IPR025309">
    <property type="entry name" value="KTSC_dom"/>
</dbReference>
<accession>A0A916TKN2</accession>
<sequence>MTDKKKDDDSSMFGIFIFAIIGTGVITGGMEFAAKTGWFKEEEPEPVVRVVNGIGIPEKNPRKWGLHREEVIQLANGSYVDVGSFSEVNFTSSWIEKIYIEEGWIEIEYLGSDMDITCGFDIEEDGSPSCTDRRDRDIDYDINVEEYIPDMDVIFVFPNGAYRYCDVTGYEVYDLVRAESAGKFYNNHIKGRYRCD</sequence>
<reference evidence="3" key="1">
    <citation type="journal article" date="2014" name="Int. J. Syst. Evol. Microbiol.">
        <title>Complete genome sequence of Corynebacterium casei LMG S-19264T (=DSM 44701T), isolated from a smear-ripened cheese.</title>
        <authorList>
            <consortium name="US DOE Joint Genome Institute (JGI-PGF)"/>
            <person name="Walter F."/>
            <person name="Albersmeier A."/>
            <person name="Kalinowski J."/>
            <person name="Ruckert C."/>
        </authorList>
    </citation>
    <scope>NUCLEOTIDE SEQUENCE</scope>
    <source>
        <strain evidence="3">CGMCC 1.12426</strain>
    </source>
</reference>
<feature type="transmembrane region" description="Helical" evidence="1">
    <location>
        <begin position="12"/>
        <end position="34"/>
    </location>
</feature>
<dbReference type="Proteomes" id="UP000605148">
    <property type="component" value="Unassembled WGS sequence"/>
</dbReference>
<dbReference type="Pfam" id="PF13619">
    <property type="entry name" value="KTSC"/>
    <property type="match status" value="1"/>
</dbReference>
<dbReference type="AlphaFoldDB" id="A0A916TKN2"/>
<feature type="domain" description="KTSC" evidence="2">
    <location>
        <begin position="158"/>
        <end position="193"/>
    </location>
</feature>
<organism evidence="3 4">
    <name type="scientific">Roseibium aquae</name>
    <dbReference type="NCBI Taxonomy" id="1323746"/>
    <lineage>
        <taxon>Bacteria</taxon>
        <taxon>Pseudomonadati</taxon>
        <taxon>Pseudomonadota</taxon>
        <taxon>Alphaproteobacteria</taxon>
        <taxon>Hyphomicrobiales</taxon>
        <taxon>Stappiaceae</taxon>
        <taxon>Roseibium</taxon>
    </lineage>
</organism>
<evidence type="ECO:0000256" key="1">
    <source>
        <dbReference type="SAM" id="Phobius"/>
    </source>
</evidence>
<name>A0A916TKN2_9HYPH</name>
<dbReference type="EMBL" id="BMFA01000006">
    <property type="protein sequence ID" value="GGB49206.1"/>
    <property type="molecule type" value="Genomic_DNA"/>
</dbReference>
<gene>
    <name evidence="3" type="ORF">GCM10011316_21680</name>
</gene>
<comment type="caution">
    <text evidence="3">The sequence shown here is derived from an EMBL/GenBank/DDBJ whole genome shotgun (WGS) entry which is preliminary data.</text>
</comment>
<reference evidence="3" key="2">
    <citation type="submission" date="2020-09" db="EMBL/GenBank/DDBJ databases">
        <authorList>
            <person name="Sun Q."/>
            <person name="Zhou Y."/>
        </authorList>
    </citation>
    <scope>NUCLEOTIDE SEQUENCE</scope>
    <source>
        <strain evidence="3">CGMCC 1.12426</strain>
    </source>
</reference>
<evidence type="ECO:0000259" key="2">
    <source>
        <dbReference type="Pfam" id="PF13619"/>
    </source>
</evidence>
<keyword evidence="1" id="KW-1133">Transmembrane helix</keyword>